<dbReference type="PANTHER" id="PTHR32071:SF14">
    <property type="entry name" value="TRANSCRIPTIONAL REGULATORY PROTEIN RTCR"/>
    <property type="match status" value="1"/>
</dbReference>
<dbReference type="InterPro" id="IPR009715">
    <property type="entry name" value="RtcR"/>
</dbReference>
<dbReference type="Proteomes" id="UP001225316">
    <property type="component" value="Unassembled WGS sequence"/>
</dbReference>
<protein>
    <submittedName>
        <fullName evidence="4">RNA repair transcriptional activator RtcR</fullName>
    </submittedName>
</protein>
<dbReference type="PANTHER" id="PTHR32071">
    <property type="entry name" value="TRANSCRIPTIONAL REGULATORY PROTEIN"/>
    <property type="match status" value="1"/>
</dbReference>
<organism evidence="4 5">
    <name type="scientific">Thalassobacterium maritimum</name>
    <dbReference type="NCBI Taxonomy" id="3041265"/>
    <lineage>
        <taxon>Bacteria</taxon>
        <taxon>Pseudomonadati</taxon>
        <taxon>Verrucomicrobiota</taxon>
        <taxon>Opitutia</taxon>
        <taxon>Puniceicoccales</taxon>
        <taxon>Coraliomargaritaceae</taxon>
        <taxon>Thalassobacterium</taxon>
    </lineage>
</organism>
<dbReference type="InterPro" id="IPR027417">
    <property type="entry name" value="P-loop_NTPase"/>
</dbReference>
<dbReference type="CDD" id="cd00009">
    <property type="entry name" value="AAA"/>
    <property type="match status" value="1"/>
</dbReference>
<accession>A0ABU1AY28</accession>
<dbReference type="RefSeq" id="WP_308950197.1">
    <property type="nucleotide sequence ID" value="NZ_JARXHW010000020.1"/>
</dbReference>
<evidence type="ECO:0000256" key="2">
    <source>
        <dbReference type="ARBA" id="ARBA00022840"/>
    </source>
</evidence>
<reference evidence="4 5" key="1">
    <citation type="submission" date="2023-04" db="EMBL/GenBank/DDBJ databases">
        <title>A novel bacteria isolated from coastal sediment.</title>
        <authorList>
            <person name="Liu X.-J."/>
            <person name="Du Z.-J."/>
        </authorList>
    </citation>
    <scope>NUCLEOTIDE SEQUENCE [LARGE SCALE GENOMIC DNA]</scope>
    <source>
        <strain evidence="4 5">SDUM461003</strain>
    </source>
</reference>
<evidence type="ECO:0000259" key="3">
    <source>
        <dbReference type="PROSITE" id="PS50045"/>
    </source>
</evidence>
<name>A0ABU1AY28_9BACT</name>
<keyword evidence="1" id="KW-0547">Nucleotide-binding</keyword>
<evidence type="ECO:0000313" key="4">
    <source>
        <dbReference type="EMBL" id="MDQ8207877.1"/>
    </source>
</evidence>
<proteinExistence type="predicted"/>
<dbReference type="Pfam" id="PF25601">
    <property type="entry name" value="AAA_lid_14"/>
    <property type="match status" value="1"/>
</dbReference>
<gene>
    <name evidence="4" type="primary">rtcR</name>
    <name evidence="4" type="ORF">QEH52_10170</name>
</gene>
<sequence length="531" mass="60279">MNKRTVCISLVGTVMDKAKFHQRWDRWRPTVSLCQQEDLIIDRLELVHTESDRALTGEIVADIATISPETTTQTHEIEWIDPWDFEEVYVKLHDFCQNYPFNLDEEDYLVHLTTGTHVAQICWFLLTESRHLPAKIIQTAPPKRSSGDSIGNYSIIDLDLSRYDKLAARYKQDATEGLTFLKSGIETKNDAFNAMIEEIERVAIRSREPILLTGPTGAGKSQLAKRIFSLKKTRNQIEGNFVAVNCGTLRGDSAISTLFGHVKGAFTGAANERTGLLKAADKGLLFLDEIGELGLDEQAMLLHAVEEKHFRRLGADDEISSDFQLIAGTNRDLLKEVAEGRFRGDLLARINLWTYQMPGLAQRREDIAPNLEYELKRFEQSNGRKVRFNKEAHTSYLKFGQAADASWDGNFRDLNASVIRMATLASEQRINQTNVEQEIKRLQQSWKTSNSTTGLLEKLMPAEALQEIDLFDRLQLESVLKICQSCRTLSEAGRRLYGASRLKKTSSNDSDRLKKYLSRFDLDWSAVKHNS</sequence>
<comment type="caution">
    <text evidence="4">The sequence shown here is derived from an EMBL/GenBank/DDBJ whole genome shotgun (WGS) entry which is preliminary data.</text>
</comment>
<feature type="domain" description="Sigma-54 factor interaction" evidence="3">
    <location>
        <begin position="185"/>
        <end position="423"/>
    </location>
</feature>
<keyword evidence="5" id="KW-1185">Reference proteome</keyword>
<dbReference type="EMBL" id="JARXHW010000020">
    <property type="protein sequence ID" value="MDQ8207877.1"/>
    <property type="molecule type" value="Genomic_DNA"/>
</dbReference>
<keyword evidence="2" id="KW-0067">ATP-binding</keyword>
<evidence type="ECO:0000313" key="5">
    <source>
        <dbReference type="Proteomes" id="UP001225316"/>
    </source>
</evidence>
<dbReference type="Pfam" id="PF06956">
    <property type="entry name" value="RtcR"/>
    <property type="match status" value="1"/>
</dbReference>
<dbReference type="InterPro" id="IPR017183">
    <property type="entry name" value="Sigma54_dep_tscrpt_act_RtcR"/>
</dbReference>
<dbReference type="SUPFAM" id="SSF52540">
    <property type="entry name" value="P-loop containing nucleoside triphosphate hydrolases"/>
    <property type="match status" value="1"/>
</dbReference>
<dbReference type="Gene3D" id="3.40.50.300">
    <property type="entry name" value="P-loop containing nucleotide triphosphate hydrolases"/>
    <property type="match status" value="1"/>
</dbReference>
<dbReference type="Gene3D" id="1.10.8.60">
    <property type="match status" value="1"/>
</dbReference>
<dbReference type="InterPro" id="IPR002078">
    <property type="entry name" value="Sigma_54_int"/>
</dbReference>
<dbReference type="SMART" id="SM00382">
    <property type="entry name" value="AAA"/>
    <property type="match status" value="1"/>
</dbReference>
<dbReference type="InterPro" id="IPR003593">
    <property type="entry name" value="AAA+_ATPase"/>
</dbReference>
<dbReference type="InterPro" id="IPR058031">
    <property type="entry name" value="AAA_lid_NorR"/>
</dbReference>
<dbReference type="NCBIfam" id="NF038308">
    <property type="entry name" value="RNA_repair_RtcR"/>
    <property type="match status" value="1"/>
</dbReference>
<dbReference type="PROSITE" id="PS50045">
    <property type="entry name" value="SIGMA54_INTERACT_4"/>
    <property type="match status" value="1"/>
</dbReference>
<dbReference type="PIRSF" id="PIRSF037354">
    <property type="entry name" value="Txn_actvtr_RtcR"/>
    <property type="match status" value="1"/>
</dbReference>
<evidence type="ECO:0000256" key="1">
    <source>
        <dbReference type="ARBA" id="ARBA00022741"/>
    </source>
</evidence>
<dbReference type="Pfam" id="PF00158">
    <property type="entry name" value="Sigma54_activat"/>
    <property type="match status" value="1"/>
</dbReference>